<keyword evidence="2" id="KW-0812">Transmembrane</keyword>
<evidence type="ECO:0000256" key="2">
    <source>
        <dbReference type="SAM" id="Phobius"/>
    </source>
</evidence>
<feature type="transmembrane region" description="Helical" evidence="2">
    <location>
        <begin position="169"/>
        <end position="188"/>
    </location>
</feature>
<dbReference type="Pfam" id="PF06197">
    <property type="entry name" value="DUF998"/>
    <property type="match status" value="1"/>
</dbReference>
<evidence type="ECO:0000256" key="1">
    <source>
        <dbReference type="SAM" id="MobiDB-lite"/>
    </source>
</evidence>
<keyword evidence="2" id="KW-0472">Membrane</keyword>
<proteinExistence type="predicted"/>
<dbReference type="InterPro" id="IPR009339">
    <property type="entry name" value="DUF998"/>
</dbReference>
<keyword evidence="2" id="KW-1133">Transmembrane helix</keyword>
<accession>A0ABN5KIE4</accession>
<gene>
    <name evidence="3" type="ORF">DDQ41_03940</name>
</gene>
<evidence type="ECO:0000313" key="3">
    <source>
        <dbReference type="EMBL" id="AWK08226.1"/>
    </source>
</evidence>
<dbReference type="Proteomes" id="UP000245051">
    <property type="component" value="Chromosome"/>
</dbReference>
<reference evidence="3 4" key="1">
    <citation type="submission" date="2018-05" db="EMBL/GenBank/DDBJ databases">
        <title>Complete genome sequence of the Type Strain of Streptomyces spongiicola HNM0071, the producer of staurosporine.</title>
        <authorList>
            <person name="Zhou S."/>
            <person name="Huang X."/>
        </authorList>
    </citation>
    <scope>NUCLEOTIDE SEQUENCE [LARGE SCALE GENOMIC DNA]</scope>
    <source>
        <strain evidence="3 4">HNM0071</strain>
    </source>
</reference>
<keyword evidence="4" id="KW-1185">Reference proteome</keyword>
<organism evidence="3 4">
    <name type="scientific">Streptomyces spongiicola</name>
    <dbReference type="NCBI Taxonomy" id="1690221"/>
    <lineage>
        <taxon>Bacteria</taxon>
        <taxon>Bacillati</taxon>
        <taxon>Actinomycetota</taxon>
        <taxon>Actinomycetes</taxon>
        <taxon>Kitasatosporales</taxon>
        <taxon>Streptomycetaceae</taxon>
        <taxon>Streptomyces</taxon>
    </lineage>
</organism>
<dbReference type="EMBL" id="CP029254">
    <property type="protein sequence ID" value="AWK08226.1"/>
    <property type="molecule type" value="Genomic_DNA"/>
</dbReference>
<evidence type="ECO:0000313" key="4">
    <source>
        <dbReference type="Proteomes" id="UP000245051"/>
    </source>
</evidence>
<feature type="transmembrane region" description="Helical" evidence="2">
    <location>
        <begin position="194"/>
        <end position="219"/>
    </location>
</feature>
<name>A0ABN5KIE4_9ACTN</name>
<dbReference type="RefSeq" id="WP_109293217.1">
    <property type="nucleotide sequence ID" value="NZ_CP029254.1"/>
</dbReference>
<feature type="region of interest" description="Disordered" evidence="1">
    <location>
        <begin position="222"/>
        <end position="247"/>
    </location>
</feature>
<protein>
    <submittedName>
        <fullName evidence="3">DUF998 domain-containing protein</fullName>
    </submittedName>
</protein>
<sequence length="247" mass="25169">MPETSGTSRAVAMLIALGALLYTARVLELLLATGLDPVRAYASELSAADRPFGRLFRSTDLAAGLLVLAGSATALPTLPRRPWCVADRAALAAFGPATAVDSRLPLSCAPTGDPECAAPETAGLVPATHTAHAYSSTLAMAGAPAGPAALTVAARRYHRWPALGRGGPVLLAVQLAATVWTLTAVAAFEAGRGVWWLGAGQRLQVLTATGWLAVLALSVARGSAGPPGRGTGGKDRPDAVARAVMRH</sequence>